<accession>A0ABU4HVG5</accession>
<dbReference type="InterPro" id="IPR002808">
    <property type="entry name" value="AdoCbi_amidolase"/>
</dbReference>
<evidence type="ECO:0000313" key="2">
    <source>
        <dbReference type="Proteomes" id="UP001284601"/>
    </source>
</evidence>
<protein>
    <submittedName>
        <fullName evidence="1">Adenosylcobinamide amidohydrolase</fullName>
    </submittedName>
</protein>
<proteinExistence type="predicted"/>
<dbReference type="InterPro" id="IPR052209">
    <property type="entry name" value="CbiZ"/>
</dbReference>
<evidence type="ECO:0000313" key="1">
    <source>
        <dbReference type="EMBL" id="MDW5597210.1"/>
    </source>
</evidence>
<dbReference type="Proteomes" id="UP001284601">
    <property type="component" value="Unassembled WGS sequence"/>
</dbReference>
<dbReference type="PANTHER" id="PTHR35336">
    <property type="entry name" value="ADENOSYLCOBINAMIDE AMIDOHYDROLASE"/>
    <property type="match status" value="1"/>
</dbReference>
<name>A0ABU4HVG5_9ACTN</name>
<reference evidence="2" key="1">
    <citation type="submission" date="2023-07" db="EMBL/GenBank/DDBJ databases">
        <title>Conexibacter stalactiti sp. nov., isolated from stalactites in a lava cave and emended description of the genus Conexibacter.</title>
        <authorList>
            <person name="Lee S.D."/>
        </authorList>
    </citation>
    <scope>NUCLEOTIDE SEQUENCE [LARGE SCALE GENOMIC DNA]</scope>
    <source>
        <strain evidence="2">KCTC 39840</strain>
    </source>
</reference>
<dbReference type="EMBL" id="JAWSTH010000078">
    <property type="protein sequence ID" value="MDW5597210.1"/>
    <property type="molecule type" value="Genomic_DNA"/>
</dbReference>
<comment type="caution">
    <text evidence="1">The sequence shown here is derived from an EMBL/GenBank/DDBJ whole genome shotgun (WGS) entry which is preliminary data.</text>
</comment>
<reference evidence="1 2" key="2">
    <citation type="submission" date="2023-10" db="EMBL/GenBank/DDBJ databases">
        <authorList>
            <person name="Han X.F."/>
        </authorList>
    </citation>
    <scope>NUCLEOTIDE SEQUENCE [LARGE SCALE GENOMIC DNA]</scope>
    <source>
        <strain evidence="1 2">KCTC 39840</strain>
    </source>
</reference>
<dbReference type="Pfam" id="PF01955">
    <property type="entry name" value="CbiZ"/>
    <property type="match status" value="1"/>
</dbReference>
<gene>
    <name evidence="1" type="ORF">R7226_22880</name>
</gene>
<organism evidence="1 2">
    <name type="scientific">Conexibacter stalactiti</name>
    <dbReference type="NCBI Taxonomy" id="1940611"/>
    <lineage>
        <taxon>Bacteria</taxon>
        <taxon>Bacillati</taxon>
        <taxon>Actinomycetota</taxon>
        <taxon>Thermoleophilia</taxon>
        <taxon>Solirubrobacterales</taxon>
        <taxon>Conexibacteraceae</taxon>
        <taxon>Conexibacter</taxon>
    </lineage>
</organism>
<dbReference type="RefSeq" id="WP_318599674.1">
    <property type="nucleotide sequence ID" value="NZ_JAWSTH010000078.1"/>
</dbReference>
<sequence length="263" mass="25764">MGGATRVTQSPGSLLVTFGGARRVLSSAVLGGGIGFAHGWLNGTVPADYDRLDPAADLAERAAALGCERPLVGMLTAVDVARCEQRRRGVAQVFATVGVGHALAAAGTRPRVVPTVGTINLLVLVDAPLDDAALAGAAQTATEAKAQALAAAAIPAANEDCHATGTATDAFCIAALPGGGEPFAGPATAVGADIAHAVYGAVLAGAVADRADFGPAFAQAAPAIAQSAPAIAQSAPAIAQSAPAIAQAAPLPLTPIHPRSAER</sequence>
<dbReference type="PANTHER" id="PTHR35336:SF5">
    <property type="entry name" value="ADENOSYLCOBINAMIDE AMIDOHYDROLASE"/>
    <property type="match status" value="1"/>
</dbReference>
<keyword evidence="2" id="KW-1185">Reference proteome</keyword>